<dbReference type="InterPro" id="IPR036412">
    <property type="entry name" value="HAD-like_sf"/>
</dbReference>
<evidence type="ECO:0000256" key="1">
    <source>
        <dbReference type="SAM" id="SignalP"/>
    </source>
</evidence>
<dbReference type="Gene3D" id="3.40.50.1000">
    <property type="entry name" value="HAD superfamily/HAD-like"/>
    <property type="match status" value="1"/>
</dbReference>
<evidence type="ECO:0000313" key="2">
    <source>
        <dbReference type="EMBL" id="BAL85026.1"/>
    </source>
</evidence>
<organism evidence="2 3">
    <name type="scientific">Selenomonas ruminantium subsp. lactilytica (strain NBRC 103574 / TAM6421)</name>
    <dbReference type="NCBI Taxonomy" id="927704"/>
    <lineage>
        <taxon>Bacteria</taxon>
        <taxon>Bacillati</taxon>
        <taxon>Bacillota</taxon>
        <taxon>Negativicutes</taxon>
        <taxon>Selenomonadales</taxon>
        <taxon>Selenomonadaceae</taxon>
        <taxon>Selenomonas</taxon>
    </lineage>
</organism>
<keyword evidence="1" id="KW-0732">Signal</keyword>
<keyword evidence="2" id="KW-0614">Plasmid</keyword>
<reference evidence="2 3" key="1">
    <citation type="submission" date="2011-10" db="EMBL/GenBank/DDBJ databases">
        <title>Whole genome sequence of Selenomonas ruminantium subsp. lactilytica TAM6421.</title>
        <authorList>
            <person name="Oguchi A."/>
            <person name="Ankai A."/>
            <person name="Kaneko J."/>
            <person name="Yamada-Narita S."/>
            <person name="Fukui S."/>
            <person name="Takahashi M."/>
            <person name="Onodera T."/>
            <person name="Kojima S."/>
            <person name="Fushimi T."/>
            <person name="Abe N."/>
            <person name="Kamio Y."/>
            <person name="Yamazaki S."/>
            <person name="Fujita N."/>
        </authorList>
    </citation>
    <scope>NUCLEOTIDE SEQUENCE [LARGE SCALE GENOMIC DNA]</scope>
    <source>
        <strain evidence="3">NBRC 103574 / TAM6421</strain>
        <plasmid evidence="2 3">pSRC1</plasmid>
    </source>
</reference>
<evidence type="ECO:0000313" key="3">
    <source>
        <dbReference type="Proteomes" id="UP000007887"/>
    </source>
</evidence>
<feature type="chain" id="PRO_5003628334" evidence="1">
    <location>
        <begin position="29"/>
        <end position="364"/>
    </location>
</feature>
<dbReference type="AlphaFoldDB" id="I0GW89"/>
<accession>I0GW89</accession>
<dbReference type="Proteomes" id="UP000007887">
    <property type="component" value="Plasmid pSRC1"/>
</dbReference>
<dbReference type="SUPFAM" id="SSF56784">
    <property type="entry name" value="HAD-like"/>
    <property type="match status" value="1"/>
</dbReference>
<sequence length="364" mass="40692">MKRSKMSTCVLSAMVALSVAAGSAIGQAATREEVAAVHVAAAADFQYWNADSPTLKKITQFVKDAADPTSANFIPAANRIAVFDMDGTFYCETAPLYFQETMFLYRALEDKDYQPDKKMAAFAAKVQPKIMNKTGLTPAENKQLVAYLTKAYQGMTPEEYRAYVRKFMQTNETGLTNLKRGEAFYLPMVEIISYLTNNGFTVYIDSACGSDTTRELVEGVIPIPPDRIIASDFVYTTTKMGKDQPDGHFYDRHQEKVVISGARLIENGQSAKIFSILKQIGKKPVLAFGNSMGDSGMFEYVLQDNRYNSAAFCVLCDDTERELGNTAKADKMKKTAMQRGWNTISMRDEFKTIYGDKVRREMLH</sequence>
<dbReference type="EMBL" id="AP012299">
    <property type="protein sequence ID" value="BAL85026.1"/>
    <property type="molecule type" value="Genomic_DNA"/>
</dbReference>
<gene>
    <name evidence="2" type="ordered locus">SELR_pSRC102190</name>
</gene>
<dbReference type="PATRIC" id="fig|927704.6.peg.3145"/>
<geneLocation type="plasmid" evidence="2 3">
    <name>pSRC1</name>
</geneLocation>
<dbReference type="RefSeq" id="WP_014431235.1">
    <property type="nucleotide sequence ID" value="NC_017078.1"/>
</dbReference>
<dbReference type="KEGG" id="sri:SELR_pSRC102190"/>
<dbReference type="OrthoDB" id="9799365at2"/>
<dbReference type="InterPro" id="IPR023214">
    <property type="entry name" value="HAD_sf"/>
</dbReference>
<name>I0GW89_SELRL</name>
<dbReference type="HOGENOM" id="CLU_052514_0_0_9"/>
<protein>
    <submittedName>
        <fullName evidence="2">Putative phosphatase</fullName>
    </submittedName>
</protein>
<proteinExistence type="predicted"/>
<feature type="signal peptide" evidence="1">
    <location>
        <begin position="1"/>
        <end position="28"/>
    </location>
</feature>